<sequence>MPPKSDEEQSASISYPFTSTTLSSIFSSAELESVTATTFALTEKDSLSSCSSPSQSFASGEFGLFLLFHPILATHRSSERFRRFSFPCSFRCAKEA</sequence>
<reference evidence="1" key="1">
    <citation type="journal article" date="2019" name="Environ. Microbiol.">
        <title>Fungal ecological strategies reflected in gene transcription - a case study of two litter decomposers.</title>
        <authorList>
            <person name="Barbi F."/>
            <person name="Kohler A."/>
            <person name="Barry K."/>
            <person name="Baskaran P."/>
            <person name="Daum C."/>
            <person name="Fauchery L."/>
            <person name="Ihrmark K."/>
            <person name="Kuo A."/>
            <person name="LaButti K."/>
            <person name="Lipzen A."/>
            <person name="Morin E."/>
            <person name="Grigoriev I.V."/>
            <person name="Henrissat B."/>
            <person name="Lindahl B."/>
            <person name="Martin F."/>
        </authorList>
    </citation>
    <scope>NUCLEOTIDE SEQUENCE</scope>
    <source>
        <strain evidence="1">JB14</strain>
    </source>
</reference>
<dbReference type="Proteomes" id="UP000799118">
    <property type="component" value="Unassembled WGS sequence"/>
</dbReference>
<name>A0A6A4HDQ6_9AGAR</name>
<organism evidence="1 2">
    <name type="scientific">Gymnopus androsaceus JB14</name>
    <dbReference type="NCBI Taxonomy" id="1447944"/>
    <lineage>
        <taxon>Eukaryota</taxon>
        <taxon>Fungi</taxon>
        <taxon>Dikarya</taxon>
        <taxon>Basidiomycota</taxon>
        <taxon>Agaricomycotina</taxon>
        <taxon>Agaricomycetes</taxon>
        <taxon>Agaricomycetidae</taxon>
        <taxon>Agaricales</taxon>
        <taxon>Marasmiineae</taxon>
        <taxon>Omphalotaceae</taxon>
        <taxon>Gymnopus</taxon>
    </lineage>
</organism>
<protein>
    <submittedName>
        <fullName evidence="1">Uncharacterized protein</fullName>
    </submittedName>
</protein>
<dbReference type="EMBL" id="ML769522">
    <property type="protein sequence ID" value="KAE9395936.1"/>
    <property type="molecule type" value="Genomic_DNA"/>
</dbReference>
<evidence type="ECO:0000313" key="1">
    <source>
        <dbReference type="EMBL" id="KAE9395936.1"/>
    </source>
</evidence>
<accession>A0A6A4HDQ6</accession>
<keyword evidence="2" id="KW-1185">Reference proteome</keyword>
<proteinExistence type="predicted"/>
<evidence type="ECO:0000313" key="2">
    <source>
        <dbReference type="Proteomes" id="UP000799118"/>
    </source>
</evidence>
<gene>
    <name evidence="1" type="ORF">BT96DRAFT_922493</name>
</gene>
<dbReference type="AlphaFoldDB" id="A0A6A4HDQ6"/>